<dbReference type="GO" id="GO:0005975">
    <property type="term" value="P:carbohydrate metabolic process"/>
    <property type="evidence" value="ECO:0007669"/>
    <property type="project" value="InterPro"/>
</dbReference>
<sequence length="545" mass="61213">MVSILYHLKVKKIMKNIAFLSTTVVAAILSLASCQKEASAGLGEGLVEEVELRSPTNETRVVLDAEQQAGVLFKWSEAMVSNGTLAFYTVLFDKASGDFSEPLMSRKPERLGTMYSLNVSRLQLDSLAKAAGANIGNPVDIKWTVRASNGVNTALAKQPFTFTLEVTQAEQSDMLMTAADEMMDALVTYFLDGMPLDVWGEYYPRRNTFWDGASTVWGQGAAFSGYTALKAMGEHDASLKTKYANLYDNRFLTSIDKFRNRRQGGPEGYAVFPGGGDERFYDDNVWIGLDMVDLYMLTDDSKYLDRAKLVWNFVLSGTNSLMGGGIHWKEGDKGKNTCSTAPAAVLGAKLYQATNEQAYLDRAKEFYHWVKDRLQDPEDKLYWDNIKLSDPNNPGSSVIIDKTKYTYNAGQPIQAAVLLYEITGDNQYLIEAKATADAAYKRWFKPYYSSALGEEIGMWTDNNVWFNAILLRGYIELCRIDKNEKYVQAYRKIMQHAWMSIARDPQTNLLNNDLKATTPRTEWGILYQGACVEMLARLADYEAKK</sequence>
<feature type="signal peptide" evidence="1">
    <location>
        <begin position="1"/>
        <end position="26"/>
    </location>
</feature>
<name>A0A4U0H2A3_9SPHI</name>
<keyword evidence="1" id="KW-0732">Signal</keyword>
<reference evidence="3 4" key="1">
    <citation type="submission" date="2019-04" db="EMBL/GenBank/DDBJ databases">
        <title>Sphingobacterium olei sp. nov., isolated from oil-contaminated soil.</title>
        <authorList>
            <person name="Liu B."/>
        </authorList>
    </citation>
    <scope>NUCLEOTIDE SEQUENCE [LARGE SCALE GENOMIC DNA]</scope>
    <source>
        <strain evidence="3 4">Y3L14</strain>
    </source>
</reference>
<dbReference type="OrthoDB" id="2505409at2"/>
<protein>
    <recommendedName>
        <fullName evidence="2">SusE outer membrane protein domain-containing protein</fullName>
    </recommendedName>
</protein>
<dbReference type="Gene3D" id="1.50.10.20">
    <property type="match status" value="1"/>
</dbReference>
<keyword evidence="4" id="KW-1185">Reference proteome</keyword>
<evidence type="ECO:0000313" key="4">
    <source>
        <dbReference type="Proteomes" id="UP000309872"/>
    </source>
</evidence>
<dbReference type="PANTHER" id="PTHR47791">
    <property type="entry name" value="MEIOTICALLY UP-REGULATED GENE 191 PROTEIN"/>
    <property type="match status" value="1"/>
</dbReference>
<dbReference type="PANTHER" id="PTHR47791:SF4">
    <property type="entry name" value="(PUTATIVE SECRETED PROTEIN)-RELATED"/>
    <property type="match status" value="1"/>
</dbReference>
<comment type="caution">
    <text evidence="3">The sequence shown here is derived from an EMBL/GenBank/DDBJ whole genome shotgun (WGS) entry which is preliminary data.</text>
</comment>
<evidence type="ECO:0000256" key="1">
    <source>
        <dbReference type="SAM" id="SignalP"/>
    </source>
</evidence>
<dbReference type="InterPro" id="IPR008928">
    <property type="entry name" value="6-hairpin_glycosidase_sf"/>
</dbReference>
<organism evidence="3 4">
    <name type="scientific">Sphingobacterium alkalisoli</name>
    <dbReference type="NCBI Taxonomy" id="1874115"/>
    <lineage>
        <taxon>Bacteria</taxon>
        <taxon>Pseudomonadati</taxon>
        <taxon>Bacteroidota</taxon>
        <taxon>Sphingobacteriia</taxon>
        <taxon>Sphingobacteriales</taxon>
        <taxon>Sphingobacteriaceae</taxon>
        <taxon>Sphingobacterium</taxon>
    </lineage>
</organism>
<accession>A0A4U0H2A3</accession>
<dbReference type="InterPro" id="IPR025970">
    <property type="entry name" value="SusE"/>
</dbReference>
<dbReference type="InterPro" id="IPR005198">
    <property type="entry name" value="Glyco_hydro_76"/>
</dbReference>
<dbReference type="EMBL" id="SUKA01000003">
    <property type="protein sequence ID" value="TJY65743.1"/>
    <property type="molecule type" value="Genomic_DNA"/>
</dbReference>
<dbReference type="Pfam" id="PF14292">
    <property type="entry name" value="SusE"/>
    <property type="match status" value="1"/>
</dbReference>
<dbReference type="AlphaFoldDB" id="A0A4U0H2A3"/>
<gene>
    <name evidence="3" type="ORF">FAZ19_11510</name>
</gene>
<dbReference type="Pfam" id="PF03663">
    <property type="entry name" value="Glyco_hydro_76"/>
    <property type="match status" value="1"/>
</dbReference>
<proteinExistence type="predicted"/>
<feature type="domain" description="SusE outer membrane protein" evidence="2">
    <location>
        <begin position="50"/>
        <end position="146"/>
    </location>
</feature>
<dbReference type="SUPFAM" id="SSF48208">
    <property type="entry name" value="Six-hairpin glycosidases"/>
    <property type="match status" value="1"/>
</dbReference>
<feature type="chain" id="PRO_5020542071" description="SusE outer membrane protein domain-containing protein" evidence="1">
    <location>
        <begin position="27"/>
        <end position="545"/>
    </location>
</feature>
<evidence type="ECO:0000259" key="2">
    <source>
        <dbReference type="Pfam" id="PF14292"/>
    </source>
</evidence>
<evidence type="ECO:0000313" key="3">
    <source>
        <dbReference type="EMBL" id="TJY65743.1"/>
    </source>
</evidence>
<dbReference type="InterPro" id="IPR053169">
    <property type="entry name" value="MUG_Protein"/>
</dbReference>
<dbReference type="Proteomes" id="UP000309872">
    <property type="component" value="Unassembled WGS sequence"/>
</dbReference>